<accession>A0A3B0WYE9</accession>
<evidence type="ECO:0000313" key="1">
    <source>
        <dbReference type="EMBL" id="VAW60561.1"/>
    </source>
</evidence>
<feature type="non-terminal residue" evidence="1">
    <location>
        <position position="56"/>
    </location>
</feature>
<organism evidence="1">
    <name type="scientific">hydrothermal vent metagenome</name>
    <dbReference type="NCBI Taxonomy" id="652676"/>
    <lineage>
        <taxon>unclassified sequences</taxon>
        <taxon>metagenomes</taxon>
        <taxon>ecological metagenomes</taxon>
    </lineage>
</organism>
<proteinExistence type="predicted"/>
<dbReference type="AlphaFoldDB" id="A0A3B0WYE9"/>
<reference evidence="1" key="1">
    <citation type="submission" date="2018-06" db="EMBL/GenBank/DDBJ databases">
        <authorList>
            <person name="Zhirakovskaya E."/>
        </authorList>
    </citation>
    <scope>NUCLEOTIDE SEQUENCE</scope>
</reference>
<gene>
    <name evidence="1" type="ORF">MNBD_GAMMA08-423</name>
</gene>
<dbReference type="EMBL" id="UOFH01000148">
    <property type="protein sequence ID" value="VAW60561.1"/>
    <property type="molecule type" value="Genomic_DNA"/>
</dbReference>
<name>A0A3B0WYE9_9ZZZZ</name>
<protein>
    <submittedName>
        <fullName evidence="1">Uncharacterized protein</fullName>
    </submittedName>
</protein>
<sequence length="56" mass="6366">MKRFKIEQSNEDIISHGGLSLIGQAIKQYTNLSKELDSHTSLRHGIKHSDVIKSYL</sequence>